<evidence type="ECO:0000256" key="3">
    <source>
        <dbReference type="ARBA" id="ARBA00022741"/>
    </source>
</evidence>
<sequence>MRASILSLGEAVIDFIPAATEGEGGYRPCLGGSPYNVARALGRLDIPAEFGLALSTDMFGDQFMEGLAQSQVGTRFLERLDAPSTLGFVSLDRTEPAYAFYDTGAADRICTGIPDDDALAPVGLLHFGSIALAREPAASAYETLFLREAGGRRLVSIDPNIRASHIRDETAYRARLDSLLSQADIIKISGADLEWLKPGVSHDSAAAAWLQGRARFVVITQGKDGVSGWSRVARGHADAIPTEVVDTVGAGDSFTAGFLAGLHDRDLLSPETLGDPSGDAIASVLSCGQMVASATCARRGANAPWRKELPGFGSLRF</sequence>
<accession>A0A511BQ28</accession>
<keyword evidence="8" id="KW-1185">Reference proteome</keyword>
<dbReference type="PROSITE" id="PS00584">
    <property type="entry name" value="PFKB_KINASES_2"/>
    <property type="match status" value="1"/>
</dbReference>
<dbReference type="Gene3D" id="3.40.1190.20">
    <property type="match status" value="1"/>
</dbReference>
<dbReference type="RefSeq" id="WP_186807719.1">
    <property type="nucleotide sequence ID" value="NZ_BJVC01000003.1"/>
</dbReference>
<reference evidence="7 8" key="1">
    <citation type="submission" date="2019-07" db="EMBL/GenBank/DDBJ databases">
        <title>Whole genome shotgun sequence of Swaminathania salitolerans NBRC 104436.</title>
        <authorList>
            <person name="Hosoyama A."/>
            <person name="Uohara A."/>
            <person name="Ohji S."/>
            <person name="Ichikawa N."/>
        </authorList>
    </citation>
    <scope>NUCLEOTIDE SEQUENCE [LARGE SCALE GENOMIC DNA]</scope>
    <source>
        <strain evidence="7 8">NBRC 104436</strain>
    </source>
</reference>
<evidence type="ECO:0000259" key="6">
    <source>
        <dbReference type="Pfam" id="PF00294"/>
    </source>
</evidence>
<keyword evidence="5" id="KW-0067">ATP-binding</keyword>
<evidence type="ECO:0000256" key="1">
    <source>
        <dbReference type="ARBA" id="ARBA00010688"/>
    </source>
</evidence>
<dbReference type="AlphaFoldDB" id="A0A511BQ28"/>
<dbReference type="SUPFAM" id="SSF53613">
    <property type="entry name" value="Ribokinase-like"/>
    <property type="match status" value="1"/>
</dbReference>
<comment type="similarity">
    <text evidence="1">Belongs to the carbohydrate kinase PfkB family.</text>
</comment>
<dbReference type="PANTHER" id="PTHR43085">
    <property type="entry name" value="HEXOKINASE FAMILY MEMBER"/>
    <property type="match status" value="1"/>
</dbReference>
<evidence type="ECO:0000256" key="2">
    <source>
        <dbReference type="ARBA" id="ARBA00022679"/>
    </source>
</evidence>
<dbReference type="InterPro" id="IPR002173">
    <property type="entry name" value="Carboh/pur_kinase_PfkB_CS"/>
</dbReference>
<evidence type="ECO:0000256" key="5">
    <source>
        <dbReference type="ARBA" id="ARBA00022840"/>
    </source>
</evidence>
<dbReference type="Proteomes" id="UP000321405">
    <property type="component" value="Unassembled WGS sequence"/>
</dbReference>
<keyword evidence="4 7" id="KW-0418">Kinase</keyword>
<dbReference type="InterPro" id="IPR011611">
    <property type="entry name" value="PfkB_dom"/>
</dbReference>
<evidence type="ECO:0000256" key="4">
    <source>
        <dbReference type="ARBA" id="ARBA00022777"/>
    </source>
</evidence>
<keyword evidence="3" id="KW-0547">Nucleotide-binding</keyword>
<dbReference type="PANTHER" id="PTHR43085:SF1">
    <property type="entry name" value="PSEUDOURIDINE KINASE-RELATED"/>
    <property type="match status" value="1"/>
</dbReference>
<dbReference type="EMBL" id="BJVC01000003">
    <property type="protein sequence ID" value="GEL02365.1"/>
    <property type="molecule type" value="Genomic_DNA"/>
</dbReference>
<dbReference type="GO" id="GO:0016301">
    <property type="term" value="F:kinase activity"/>
    <property type="evidence" value="ECO:0007669"/>
    <property type="project" value="UniProtKB-KW"/>
</dbReference>
<proteinExistence type="inferred from homology"/>
<dbReference type="CDD" id="cd01167">
    <property type="entry name" value="bac_FRK"/>
    <property type="match status" value="1"/>
</dbReference>
<evidence type="ECO:0000313" key="8">
    <source>
        <dbReference type="Proteomes" id="UP000321405"/>
    </source>
</evidence>
<dbReference type="InterPro" id="IPR050306">
    <property type="entry name" value="PfkB_Carbo_kinase"/>
</dbReference>
<comment type="caution">
    <text evidence="7">The sequence shown here is derived from an EMBL/GenBank/DDBJ whole genome shotgun (WGS) entry which is preliminary data.</text>
</comment>
<name>A0A511BQ28_9PROT</name>
<organism evidence="7 8">
    <name type="scientific">Swaminathania salitolerans</name>
    <dbReference type="NCBI Taxonomy" id="182838"/>
    <lineage>
        <taxon>Bacteria</taxon>
        <taxon>Pseudomonadati</taxon>
        <taxon>Pseudomonadota</taxon>
        <taxon>Alphaproteobacteria</taxon>
        <taxon>Acetobacterales</taxon>
        <taxon>Acetobacteraceae</taxon>
        <taxon>Swaminathania</taxon>
    </lineage>
</organism>
<dbReference type="Pfam" id="PF00294">
    <property type="entry name" value="PfkB"/>
    <property type="match status" value="1"/>
</dbReference>
<dbReference type="InterPro" id="IPR029056">
    <property type="entry name" value="Ribokinase-like"/>
</dbReference>
<protein>
    <submittedName>
        <fullName evidence="7">Carbohydrate kinase</fullName>
    </submittedName>
</protein>
<keyword evidence="2" id="KW-0808">Transferase</keyword>
<dbReference type="GO" id="GO:0005524">
    <property type="term" value="F:ATP binding"/>
    <property type="evidence" value="ECO:0007669"/>
    <property type="project" value="UniProtKB-KW"/>
</dbReference>
<gene>
    <name evidence="7" type="ORF">SSA02_15280</name>
</gene>
<evidence type="ECO:0000313" key="7">
    <source>
        <dbReference type="EMBL" id="GEL02365.1"/>
    </source>
</evidence>
<feature type="domain" description="Carbohydrate kinase PfkB" evidence="6">
    <location>
        <begin position="3"/>
        <end position="306"/>
    </location>
</feature>